<dbReference type="Proteomes" id="UP000075531">
    <property type="component" value="Unassembled WGS sequence"/>
</dbReference>
<reference evidence="2 3" key="1">
    <citation type="submission" date="2016-02" db="EMBL/GenBank/DDBJ databases">
        <title>Genome sequence of Clostridium tepidiprofundi DSM 19306.</title>
        <authorList>
            <person name="Poehlein A."/>
            <person name="Daniel R."/>
        </authorList>
    </citation>
    <scope>NUCLEOTIDE SEQUENCE [LARGE SCALE GENOMIC DNA]</scope>
    <source>
        <strain evidence="2 3">DSM 19306</strain>
    </source>
</reference>
<accession>A0A151ANR6</accession>
<gene>
    <name evidence="2" type="ORF">CLTEP_27330</name>
</gene>
<proteinExistence type="predicted"/>
<comment type="caution">
    <text evidence="2">The sequence shown here is derived from an EMBL/GenBank/DDBJ whole genome shotgun (WGS) entry which is preliminary data.</text>
</comment>
<dbReference type="AlphaFoldDB" id="A0A151ANR6"/>
<sequence length="179" mass="21229">MKFKKLISVIIISIVCITIGYQYKTSNDIKNELSGLYSWNIYNLDTMFKGDNKRLINTKTLKYSEVIKYIQKYSDRAYLTAVLPSSWNIPLIRCLNSIENDFNLILVYMDRNEPIEEINKVKNQAIEKITFLENLFDYIYKSANENYKDKYYELENENNDINKKVLKELNDFIESHSIS</sequence>
<evidence type="ECO:0000256" key="1">
    <source>
        <dbReference type="SAM" id="Coils"/>
    </source>
</evidence>
<name>A0A151ANR6_9CLOT</name>
<dbReference type="STRING" id="1121338.CLTEP_27330"/>
<keyword evidence="3" id="KW-1185">Reference proteome</keyword>
<dbReference type="EMBL" id="LTBA01000091">
    <property type="protein sequence ID" value="KYH29047.1"/>
    <property type="molecule type" value="Genomic_DNA"/>
</dbReference>
<dbReference type="RefSeq" id="WP_066827579.1">
    <property type="nucleotide sequence ID" value="NZ_LTBA01000091.1"/>
</dbReference>
<feature type="coiled-coil region" evidence="1">
    <location>
        <begin position="115"/>
        <end position="164"/>
    </location>
</feature>
<dbReference type="PATRIC" id="fig|1121338.3.peg.2872"/>
<protein>
    <submittedName>
        <fullName evidence="2">Uncharacterized protein</fullName>
    </submittedName>
</protein>
<evidence type="ECO:0000313" key="2">
    <source>
        <dbReference type="EMBL" id="KYH29047.1"/>
    </source>
</evidence>
<keyword evidence="1" id="KW-0175">Coiled coil</keyword>
<organism evidence="2 3">
    <name type="scientific">Clostridium tepidiprofundi DSM 19306</name>
    <dbReference type="NCBI Taxonomy" id="1121338"/>
    <lineage>
        <taxon>Bacteria</taxon>
        <taxon>Bacillati</taxon>
        <taxon>Bacillota</taxon>
        <taxon>Clostridia</taxon>
        <taxon>Eubacteriales</taxon>
        <taxon>Clostridiaceae</taxon>
        <taxon>Clostridium</taxon>
    </lineage>
</organism>
<evidence type="ECO:0000313" key="3">
    <source>
        <dbReference type="Proteomes" id="UP000075531"/>
    </source>
</evidence>